<dbReference type="Pfam" id="PF00059">
    <property type="entry name" value="Lectin_C"/>
    <property type="match status" value="1"/>
</dbReference>
<accession>A0ABD3W7T2</accession>
<keyword evidence="1" id="KW-0732">Signal</keyword>
<protein>
    <recommendedName>
        <fullName evidence="2">C-type lectin domain-containing protein</fullName>
    </recommendedName>
</protein>
<evidence type="ECO:0000256" key="1">
    <source>
        <dbReference type="SAM" id="SignalP"/>
    </source>
</evidence>
<dbReference type="AlphaFoldDB" id="A0ABD3W7T2"/>
<reference evidence="3 4" key="1">
    <citation type="submission" date="2024-11" db="EMBL/GenBank/DDBJ databases">
        <title>Chromosome-level genome assembly of the freshwater bivalve Anodonta woodiana.</title>
        <authorList>
            <person name="Chen X."/>
        </authorList>
    </citation>
    <scope>NUCLEOTIDE SEQUENCE [LARGE SCALE GENOMIC DNA]</scope>
    <source>
        <strain evidence="3">MN2024</strain>
        <tissue evidence="3">Gills</tissue>
    </source>
</reference>
<feature type="domain" description="C-type lectin" evidence="2">
    <location>
        <begin position="162"/>
        <end position="282"/>
    </location>
</feature>
<proteinExistence type="predicted"/>
<organism evidence="3 4">
    <name type="scientific">Sinanodonta woodiana</name>
    <name type="common">Chinese pond mussel</name>
    <name type="synonym">Anodonta woodiana</name>
    <dbReference type="NCBI Taxonomy" id="1069815"/>
    <lineage>
        <taxon>Eukaryota</taxon>
        <taxon>Metazoa</taxon>
        <taxon>Spiralia</taxon>
        <taxon>Lophotrochozoa</taxon>
        <taxon>Mollusca</taxon>
        <taxon>Bivalvia</taxon>
        <taxon>Autobranchia</taxon>
        <taxon>Heteroconchia</taxon>
        <taxon>Palaeoheterodonta</taxon>
        <taxon>Unionida</taxon>
        <taxon>Unionoidea</taxon>
        <taxon>Unionidae</taxon>
        <taxon>Unioninae</taxon>
        <taxon>Sinanodonta</taxon>
    </lineage>
</organism>
<evidence type="ECO:0000313" key="3">
    <source>
        <dbReference type="EMBL" id="KAL3869939.1"/>
    </source>
</evidence>
<comment type="caution">
    <text evidence="3">The sequence shown here is derived from an EMBL/GenBank/DDBJ whole genome shotgun (WGS) entry which is preliminary data.</text>
</comment>
<dbReference type="SUPFAM" id="SSF56436">
    <property type="entry name" value="C-type lectin-like"/>
    <property type="match status" value="1"/>
</dbReference>
<dbReference type="Gene3D" id="3.10.100.10">
    <property type="entry name" value="Mannose-Binding Protein A, subunit A"/>
    <property type="match status" value="1"/>
</dbReference>
<dbReference type="InterPro" id="IPR016187">
    <property type="entry name" value="CTDL_fold"/>
</dbReference>
<evidence type="ECO:0000259" key="2">
    <source>
        <dbReference type="PROSITE" id="PS50041"/>
    </source>
</evidence>
<dbReference type="Proteomes" id="UP001634394">
    <property type="component" value="Unassembled WGS sequence"/>
</dbReference>
<dbReference type="EMBL" id="JBJQND010000008">
    <property type="protein sequence ID" value="KAL3869939.1"/>
    <property type="molecule type" value="Genomic_DNA"/>
</dbReference>
<dbReference type="PROSITE" id="PS50041">
    <property type="entry name" value="C_TYPE_LECTIN_2"/>
    <property type="match status" value="1"/>
</dbReference>
<gene>
    <name evidence="3" type="ORF">ACJMK2_042559</name>
</gene>
<dbReference type="InterPro" id="IPR001304">
    <property type="entry name" value="C-type_lectin-like"/>
</dbReference>
<evidence type="ECO:0000313" key="4">
    <source>
        <dbReference type="Proteomes" id="UP001634394"/>
    </source>
</evidence>
<dbReference type="InterPro" id="IPR016186">
    <property type="entry name" value="C-type_lectin-like/link_sf"/>
</dbReference>
<dbReference type="SMART" id="SM00034">
    <property type="entry name" value="CLECT"/>
    <property type="match status" value="1"/>
</dbReference>
<feature type="signal peptide" evidence="1">
    <location>
        <begin position="1"/>
        <end position="18"/>
    </location>
</feature>
<feature type="chain" id="PRO_5044747921" description="C-type lectin domain-containing protein" evidence="1">
    <location>
        <begin position="19"/>
        <end position="288"/>
    </location>
</feature>
<sequence length="288" mass="32401">MESVFQFVCIILIFSIRGEMLTNSYRRVSSFDNMLGAVPYLWIKAFGTSVRCGFSCSYDKTCTSFFYHAKKKECRGLASPQEYLVEATISENGWIYFIQDSGRVSSTTTTFSTSVALPISSLKPATSTAESTTQLHLDQFGCTTPPAVKPTTCPVTYIYKDSQKLCLRVESSDIHSWHEAKCSCESGGGHLIKIQTKTAWNYIRDILERDHSCDGYYVGGNALGVLGTWRWLDNTFVSDSSLDWTHHEPKNDPNRRCIFLKSSDHFKLSTSACAIEYCYICQIDLTAE</sequence>
<dbReference type="CDD" id="cd00037">
    <property type="entry name" value="CLECT"/>
    <property type="match status" value="1"/>
</dbReference>
<keyword evidence="4" id="KW-1185">Reference proteome</keyword>
<name>A0ABD3W7T2_SINWO</name>